<dbReference type="GO" id="GO:0003676">
    <property type="term" value="F:nucleic acid binding"/>
    <property type="evidence" value="ECO:0007669"/>
    <property type="project" value="InterPro"/>
</dbReference>
<evidence type="ECO:0000259" key="2">
    <source>
        <dbReference type="PROSITE" id="PS51857"/>
    </source>
</evidence>
<gene>
    <name evidence="3" type="ORF">ACAT0790_LOCUS43731</name>
</gene>
<evidence type="ECO:0000313" key="3">
    <source>
        <dbReference type="EMBL" id="CAD9166963.1"/>
    </source>
</evidence>
<evidence type="ECO:0000256" key="1">
    <source>
        <dbReference type="SAM" id="MobiDB-lite"/>
    </source>
</evidence>
<dbReference type="InterPro" id="IPR011129">
    <property type="entry name" value="CSD"/>
</dbReference>
<protein>
    <recommendedName>
        <fullName evidence="2">CSD domain-containing protein</fullName>
    </recommendedName>
</protein>
<accession>A0A7S1RHU0</accession>
<dbReference type="SMART" id="SM00357">
    <property type="entry name" value="CSP"/>
    <property type="match status" value="2"/>
</dbReference>
<dbReference type="SUPFAM" id="SSF50249">
    <property type="entry name" value="Nucleic acid-binding proteins"/>
    <property type="match status" value="2"/>
</dbReference>
<name>A0A7S1RHU0_ALECA</name>
<organism evidence="3">
    <name type="scientific">Alexandrium catenella</name>
    <name type="common">Red tide dinoflagellate</name>
    <name type="synonym">Gonyaulax catenella</name>
    <dbReference type="NCBI Taxonomy" id="2925"/>
    <lineage>
        <taxon>Eukaryota</taxon>
        <taxon>Sar</taxon>
        <taxon>Alveolata</taxon>
        <taxon>Dinophyceae</taxon>
        <taxon>Gonyaulacales</taxon>
        <taxon>Pyrocystaceae</taxon>
        <taxon>Alexandrium</taxon>
    </lineage>
</organism>
<reference evidence="3" key="1">
    <citation type="submission" date="2021-01" db="EMBL/GenBank/DDBJ databases">
        <authorList>
            <person name="Corre E."/>
            <person name="Pelletier E."/>
            <person name="Niang G."/>
            <person name="Scheremetjew M."/>
            <person name="Finn R."/>
            <person name="Kale V."/>
            <person name="Holt S."/>
            <person name="Cochrane G."/>
            <person name="Meng A."/>
            <person name="Brown T."/>
            <person name="Cohen L."/>
        </authorList>
    </citation>
    <scope>NUCLEOTIDE SEQUENCE</scope>
    <source>
        <strain evidence="3">OF101</strain>
    </source>
</reference>
<dbReference type="EMBL" id="HBGE01072976">
    <property type="protein sequence ID" value="CAD9166963.1"/>
    <property type="molecule type" value="Transcribed_RNA"/>
</dbReference>
<dbReference type="InterPro" id="IPR002059">
    <property type="entry name" value="CSP_DNA-bd"/>
</dbReference>
<dbReference type="CDD" id="cd04458">
    <property type="entry name" value="CSP_CDS"/>
    <property type="match status" value="1"/>
</dbReference>
<proteinExistence type="predicted"/>
<sequence>MGGMAGMAGMGMGGMGMSGMGMGAMGLSGVGMAGMANVGGMPMHGIGGMGTDQLLGEFLGIVRSINEEGGFGFIASDMLKAQGVTEDAYVHKHYLEGFSVGSEVSFTAFLDGRNGRPRAKDLKDAAGRVGQQATAGSANRGDQVVFGSYVGVIKSYNAIKGFGFITCQELKNEGHSGDVYLHQKHAQNSPFNVGDTVSFTAYLHAGRLQGRDLADPSAVNPAAKRARLDAGAAGGAAAGAHPADSGAARRSD</sequence>
<dbReference type="InterPro" id="IPR012340">
    <property type="entry name" value="NA-bd_OB-fold"/>
</dbReference>
<dbReference type="AlphaFoldDB" id="A0A7S1RHU0"/>
<feature type="region of interest" description="Disordered" evidence="1">
    <location>
        <begin position="213"/>
        <end position="252"/>
    </location>
</feature>
<dbReference type="PROSITE" id="PS51857">
    <property type="entry name" value="CSD_2"/>
    <property type="match status" value="1"/>
</dbReference>
<feature type="domain" description="CSD" evidence="2">
    <location>
        <begin position="148"/>
        <end position="210"/>
    </location>
</feature>
<dbReference type="Gene3D" id="2.40.50.140">
    <property type="entry name" value="Nucleic acid-binding proteins"/>
    <property type="match status" value="2"/>
</dbReference>